<keyword evidence="2" id="KW-1185">Reference proteome</keyword>
<dbReference type="EMBL" id="JAWWNJ010000026">
    <property type="protein sequence ID" value="KAK7030117.1"/>
    <property type="molecule type" value="Genomic_DNA"/>
</dbReference>
<sequence length="245" mass="26592">MINPILRAPVNPSHFICHPRVSACASTPHRTRFQWSVGCATSPPADPSPSIISTSTCSSIHDTHRPSCPRVRGAHRAFTPLPLRPRFFVCEGKRWVEMEMEWCSMSLVRGACGGGGEGIRERWGSRFETFLASPSPASVPAAVLASCDHAGIFSITARPPSLYSCTISVFVCTASCCCMESTNALYAEQGGENSDHGRGSRADDLILDGTELVSAFPAEQQDLFNATTPSCPLRYVWSRLPVLLF</sequence>
<organism evidence="1 2">
    <name type="scientific">Favolaschia claudopus</name>
    <dbReference type="NCBI Taxonomy" id="2862362"/>
    <lineage>
        <taxon>Eukaryota</taxon>
        <taxon>Fungi</taxon>
        <taxon>Dikarya</taxon>
        <taxon>Basidiomycota</taxon>
        <taxon>Agaricomycotina</taxon>
        <taxon>Agaricomycetes</taxon>
        <taxon>Agaricomycetidae</taxon>
        <taxon>Agaricales</taxon>
        <taxon>Marasmiineae</taxon>
        <taxon>Mycenaceae</taxon>
        <taxon>Favolaschia</taxon>
    </lineage>
</organism>
<reference evidence="1 2" key="1">
    <citation type="journal article" date="2024" name="J Genomics">
        <title>Draft genome sequencing and assembly of Favolaschia claudopus CIRM-BRFM 2984 isolated from oak limbs.</title>
        <authorList>
            <person name="Navarro D."/>
            <person name="Drula E."/>
            <person name="Chaduli D."/>
            <person name="Cazenave R."/>
            <person name="Ahrendt S."/>
            <person name="Wang J."/>
            <person name="Lipzen A."/>
            <person name="Daum C."/>
            <person name="Barry K."/>
            <person name="Grigoriev I.V."/>
            <person name="Favel A."/>
            <person name="Rosso M.N."/>
            <person name="Martin F."/>
        </authorList>
    </citation>
    <scope>NUCLEOTIDE SEQUENCE [LARGE SCALE GENOMIC DNA]</scope>
    <source>
        <strain evidence="1 2">CIRM-BRFM 2984</strain>
    </source>
</reference>
<evidence type="ECO:0000313" key="1">
    <source>
        <dbReference type="EMBL" id="KAK7030117.1"/>
    </source>
</evidence>
<dbReference type="Proteomes" id="UP001362999">
    <property type="component" value="Unassembled WGS sequence"/>
</dbReference>
<accession>A0AAW0BTS0</accession>
<dbReference type="AlphaFoldDB" id="A0AAW0BTS0"/>
<proteinExistence type="predicted"/>
<gene>
    <name evidence="1" type="ORF">R3P38DRAFT_895133</name>
</gene>
<comment type="caution">
    <text evidence="1">The sequence shown here is derived from an EMBL/GenBank/DDBJ whole genome shotgun (WGS) entry which is preliminary data.</text>
</comment>
<name>A0AAW0BTS0_9AGAR</name>
<protein>
    <submittedName>
        <fullName evidence="1">Uncharacterized protein</fullName>
    </submittedName>
</protein>
<evidence type="ECO:0000313" key="2">
    <source>
        <dbReference type="Proteomes" id="UP001362999"/>
    </source>
</evidence>